<comment type="caution">
    <text evidence="2">The sequence shown here is derived from an EMBL/GenBank/DDBJ whole genome shotgun (WGS) entry which is preliminary data.</text>
</comment>
<name>A0A1E5NYY0_9ACTN</name>
<feature type="transmembrane region" description="Helical" evidence="1">
    <location>
        <begin position="30"/>
        <end position="48"/>
    </location>
</feature>
<dbReference type="AlphaFoldDB" id="A0A1E5NYY0"/>
<keyword evidence="1" id="KW-1133">Transmembrane helix</keyword>
<dbReference type="EMBL" id="MEHJ01000002">
    <property type="protein sequence ID" value="OEJ21522.1"/>
    <property type="molecule type" value="Genomic_DNA"/>
</dbReference>
<evidence type="ECO:0000256" key="1">
    <source>
        <dbReference type="SAM" id="Phobius"/>
    </source>
</evidence>
<dbReference type="Proteomes" id="UP000095759">
    <property type="component" value="Unassembled WGS sequence"/>
</dbReference>
<accession>A0A1E5NYY0</accession>
<organism evidence="2 3">
    <name type="scientific">Streptomyces agglomeratus</name>
    <dbReference type="NCBI Taxonomy" id="285458"/>
    <lineage>
        <taxon>Bacteria</taxon>
        <taxon>Bacillati</taxon>
        <taxon>Actinomycetota</taxon>
        <taxon>Actinomycetes</taxon>
        <taxon>Kitasatosporales</taxon>
        <taxon>Streptomycetaceae</taxon>
        <taxon>Streptomyces</taxon>
    </lineage>
</organism>
<evidence type="ECO:0000313" key="2">
    <source>
        <dbReference type="EMBL" id="OEJ21522.1"/>
    </source>
</evidence>
<reference evidence="2 3" key="1">
    <citation type="submission" date="2016-08" db="EMBL/GenBank/DDBJ databases">
        <title>Complete genome sequence of Streptomyces agglomeratus strain 6-3-2, a novel anti-MRSA actinomycete isolated from Wuli of Tebit, China.</title>
        <authorList>
            <person name="Chen X."/>
        </authorList>
    </citation>
    <scope>NUCLEOTIDE SEQUENCE [LARGE SCALE GENOMIC DNA]</scope>
    <source>
        <strain evidence="2 3">6-3-2</strain>
    </source>
</reference>
<gene>
    <name evidence="2" type="ORF">AS594_38930</name>
</gene>
<protein>
    <submittedName>
        <fullName evidence="2">Uncharacterized protein</fullName>
    </submittedName>
</protein>
<keyword evidence="3" id="KW-1185">Reference proteome</keyword>
<dbReference type="RefSeq" id="WP_069936155.1">
    <property type="nucleotide sequence ID" value="NZ_MEHJ01000002.1"/>
</dbReference>
<keyword evidence="1" id="KW-0812">Transmembrane</keyword>
<keyword evidence="1" id="KW-0472">Membrane</keyword>
<proteinExistence type="predicted"/>
<evidence type="ECO:0000313" key="3">
    <source>
        <dbReference type="Proteomes" id="UP000095759"/>
    </source>
</evidence>
<sequence length="62" mass="6578">MDIQILTVWIRTRYEQLKAGKDAGQTSTELALIAGALLVGAGLLVLAIRTKLTEKIGIINGG</sequence>